<organism evidence="3 4">
    <name type="scientific">Streptomyces gardneri</name>
    <dbReference type="NCBI Taxonomy" id="66892"/>
    <lineage>
        <taxon>Bacteria</taxon>
        <taxon>Bacillati</taxon>
        <taxon>Actinomycetota</taxon>
        <taxon>Actinomycetes</taxon>
        <taxon>Kitasatosporales</taxon>
        <taxon>Streptomycetaceae</taxon>
        <taxon>Streptomyces</taxon>
    </lineage>
</organism>
<evidence type="ECO:0000313" key="3">
    <source>
        <dbReference type="EMBL" id="GEB58316.1"/>
    </source>
</evidence>
<dbReference type="RefSeq" id="WP_229918091.1">
    <property type="nucleotide sequence ID" value="NZ_BJMN01000025.1"/>
</dbReference>
<evidence type="ECO:0000313" key="4">
    <source>
        <dbReference type="Proteomes" id="UP000315226"/>
    </source>
</evidence>
<name>A0A4Y3RKQ7_9ACTN</name>
<evidence type="ECO:0000256" key="1">
    <source>
        <dbReference type="SAM" id="MobiDB-lite"/>
    </source>
</evidence>
<reference evidence="3 4" key="1">
    <citation type="submission" date="2019-06" db="EMBL/GenBank/DDBJ databases">
        <title>Whole genome shotgun sequence of Streptomyces gardneri NBRC 12865.</title>
        <authorList>
            <person name="Hosoyama A."/>
            <person name="Uohara A."/>
            <person name="Ohji S."/>
            <person name="Ichikawa N."/>
        </authorList>
    </citation>
    <scope>NUCLEOTIDE SEQUENCE [LARGE SCALE GENOMIC DNA]</scope>
    <source>
        <strain evidence="3 4">NBRC 12865</strain>
    </source>
</reference>
<protein>
    <submittedName>
        <fullName evidence="3">Uncharacterized protein</fullName>
    </submittedName>
</protein>
<proteinExistence type="predicted"/>
<feature type="transmembrane region" description="Helical" evidence="2">
    <location>
        <begin position="39"/>
        <end position="60"/>
    </location>
</feature>
<keyword evidence="2" id="KW-0472">Membrane</keyword>
<sequence length="267" mass="29542">MSIEESIQSPDTAPPPESETATEPAPPVIRPRRRVLRTVGLIAVAAVLGLVGGTAVGYGIQAEREPTPLAALNQPPLVHPKPLPKGQEPEPLPEAEDRQAKWDGDLRKLLVPRPKGARADGQDGWQSVAEYANGFTRPEWTLRSELALGVRRIAARSWRTGEDRWVKVSLVQYRAKSVVGALRHVTHEQAFASREEEAGDFGEEVKGSGNGRYYVYPVRRKAGHLDFHHARAVIQRGDIAIIILMSDSRKIAEKDIRSLAEQQLERL</sequence>
<dbReference type="EMBL" id="BJMN01000025">
    <property type="protein sequence ID" value="GEB58316.1"/>
    <property type="molecule type" value="Genomic_DNA"/>
</dbReference>
<keyword evidence="2" id="KW-1133">Transmembrane helix</keyword>
<comment type="caution">
    <text evidence="3">The sequence shown here is derived from an EMBL/GenBank/DDBJ whole genome shotgun (WGS) entry which is preliminary data.</text>
</comment>
<dbReference type="AlphaFoldDB" id="A0A4Y3RKQ7"/>
<feature type="region of interest" description="Disordered" evidence="1">
    <location>
        <begin position="1"/>
        <end position="29"/>
    </location>
</feature>
<dbReference type="Proteomes" id="UP000315226">
    <property type="component" value="Unassembled WGS sequence"/>
</dbReference>
<feature type="region of interest" description="Disordered" evidence="1">
    <location>
        <begin position="71"/>
        <end position="99"/>
    </location>
</feature>
<keyword evidence="4" id="KW-1185">Reference proteome</keyword>
<accession>A0A4Y3RKQ7</accession>
<gene>
    <name evidence="3" type="ORF">SGA01_39210</name>
</gene>
<keyword evidence="2" id="KW-0812">Transmembrane</keyword>
<evidence type="ECO:0000256" key="2">
    <source>
        <dbReference type="SAM" id="Phobius"/>
    </source>
</evidence>